<dbReference type="GO" id="GO:0008270">
    <property type="term" value="F:zinc ion binding"/>
    <property type="evidence" value="ECO:0007669"/>
    <property type="project" value="UniProtKB-KW"/>
</dbReference>
<dbReference type="VEuPathDB" id="FungiDB:PYU1_G009684"/>
<evidence type="ECO:0000256" key="1">
    <source>
        <dbReference type="ARBA" id="ARBA00022723"/>
    </source>
</evidence>
<dbReference type="InterPro" id="IPR013083">
    <property type="entry name" value="Znf_RING/FYVE/PHD"/>
</dbReference>
<dbReference type="InterPro" id="IPR001293">
    <property type="entry name" value="Znf_TRAF"/>
</dbReference>
<evidence type="ECO:0000313" key="8">
    <source>
        <dbReference type="Proteomes" id="UP000019132"/>
    </source>
</evidence>
<evidence type="ECO:0000313" key="7">
    <source>
        <dbReference type="EnsemblProtists" id="PYU1_T009702"/>
    </source>
</evidence>
<dbReference type="eggNOG" id="KOG3599">
    <property type="taxonomic scope" value="Eukaryota"/>
</dbReference>
<feature type="compositionally biased region" description="Low complexity" evidence="5">
    <location>
        <begin position="560"/>
        <end position="572"/>
    </location>
</feature>
<reference evidence="7" key="3">
    <citation type="submission" date="2015-02" db="UniProtKB">
        <authorList>
            <consortium name="EnsemblProtists"/>
        </authorList>
    </citation>
    <scope>IDENTIFICATION</scope>
    <source>
        <strain evidence="7">DAOM BR144</strain>
    </source>
</reference>
<evidence type="ECO:0000256" key="5">
    <source>
        <dbReference type="SAM" id="MobiDB-lite"/>
    </source>
</evidence>
<evidence type="ECO:0000259" key="6">
    <source>
        <dbReference type="PROSITE" id="PS50145"/>
    </source>
</evidence>
<reference evidence="8" key="1">
    <citation type="journal article" date="2010" name="Genome Biol.">
        <title>Genome sequence of the necrotrophic plant pathogen Pythium ultimum reveals original pathogenicity mechanisms and effector repertoire.</title>
        <authorList>
            <person name="Levesque C.A."/>
            <person name="Brouwer H."/>
            <person name="Cano L."/>
            <person name="Hamilton J.P."/>
            <person name="Holt C."/>
            <person name="Huitema E."/>
            <person name="Raffaele S."/>
            <person name="Robideau G.P."/>
            <person name="Thines M."/>
            <person name="Win J."/>
            <person name="Zerillo M.M."/>
            <person name="Beakes G.W."/>
            <person name="Boore J.L."/>
            <person name="Busam D."/>
            <person name="Dumas B."/>
            <person name="Ferriera S."/>
            <person name="Fuerstenberg S.I."/>
            <person name="Gachon C.M."/>
            <person name="Gaulin E."/>
            <person name="Govers F."/>
            <person name="Grenville-Briggs L."/>
            <person name="Horner N."/>
            <person name="Hostetler J."/>
            <person name="Jiang R.H."/>
            <person name="Johnson J."/>
            <person name="Krajaejun T."/>
            <person name="Lin H."/>
            <person name="Meijer H.J."/>
            <person name="Moore B."/>
            <person name="Morris P."/>
            <person name="Phuntmart V."/>
            <person name="Puiu D."/>
            <person name="Shetty J."/>
            <person name="Stajich J.E."/>
            <person name="Tripathy S."/>
            <person name="Wawra S."/>
            <person name="van West P."/>
            <person name="Whitty B.R."/>
            <person name="Coutinho P.M."/>
            <person name="Henrissat B."/>
            <person name="Martin F."/>
            <person name="Thomas P.D."/>
            <person name="Tyler B.M."/>
            <person name="De Vries R.P."/>
            <person name="Kamoun S."/>
            <person name="Yandell M."/>
            <person name="Tisserat N."/>
            <person name="Buell C.R."/>
        </authorList>
    </citation>
    <scope>NUCLEOTIDE SEQUENCE</scope>
    <source>
        <strain evidence="8">DAOM:BR144</strain>
    </source>
</reference>
<feature type="compositionally biased region" description="Polar residues" evidence="5">
    <location>
        <begin position="574"/>
        <end position="585"/>
    </location>
</feature>
<feature type="domain" description="TRAF-type" evidence="6">
    <location>
        <begin position="362"/>
        <end position="407"/>
    </location>
</feature>
<dbReference type="PROSITE" id="PS50145">
    <property type="entry name" value="ZF_TRAF"/>
    <property type="match status" value="1"/>
</dbReference>
<feature type="compositionally biased region" description="Basic and acidic residues" evidence="5">
    <location>
        <begin position="169"/>
        <end position="188"/>
    </location>
</feature>
<dbReference type="EnsemblProtists" id="PYU1_T009702">
    <property type="protein sequence ID" value="PYU1_T009702"/>
    <property type="gene ID" value="PYU1_G009684"/>
</dbReference>
<feature type="region of interest" description="Disordered" evidence="5">
    <location>
        <begin position="116"/>
        <end position="152"/>
    </location>
</feature>
<name>K3WXK4_GLOUD</name>
<feature type="region of interest" description="Disordered" evidence="5">
    <location>
        <begin position="169"/>
        <end position="193"/>
    </location>
</feature>
<keyword evidence="8" id="KW-1185">Reference proteome</keyword>
<dbReference type="InParanoid" id="K3WXK4"/>
<reference evidence="8" key="2">
    <citation type="submission" date="2010-04" db="EMBL/GenBank/DDBJ databases">
        <authorList>
            <person name="Buell R."/>
            <person name="Hamilton J."/>
            <person name="Hostetler J."/>
        </authorList>
    </citation>
    <scope>NUCLEOTIDE SEQUENCE [LARGE SCALE GENOMIC DNA]</scope>
    <source>
        <strain evidence="8">DAOM:BR144</strain>
    </source>
</reference>
<dbReference type="STRING" id="431595.K3WXK4"/>
<dbReference type="Gene3D" id="3.30.40.10">
    <property type="entry name" value="Zinc/RING finger domain, C3HC4 (zinc finger)"/>
    <property type="match status" value="1"/>
</dbReference>
<keyword evidence="1 4" id="KW-0479">Metal-binding</keyword>
<evidence type="ECO:0000256" key="3">
    <source>
        <dbReference type="ARBA" id="ARBA00022833"/>
    </source>
</evidence>
<evidence type="ECO:0000256" key="2">
    <source>
        <dbReference type="ARBA" id="ARBA00022771"/>
    </source>
</evidence>
<keyword evidence="3 4" id="KW-0862">Zinc</keyword>
<sequence length="654" mass="70116">MMFGFTIGHVESQLWISSLVTGMVMTYVVSDPLKIFFRMGLMPIIAAGILADSGLFNALGSETLALSAMAAVGASGAAQYVAKRTEKKRLKRAKANRLVPTDQEVFAQALEIAAKEANEGNPTTAATDAVAQNEDESSTVLESSHRQGSFTDISRMSVRDAVFAQRREIQADKRREREELENQRRAQEESTQQPLPKLVVTKGPPLQLIHPELVSTSGSIARNPMKTVEQQSSSVLKDRPVFTLFGPNAAARKPPVGPMSPARSSVVMPSTGGADLNSSAQARIDSPATTSVSHLCRCGETVREQDWTIHQQDVCLHRMVQCRAGCAMFLEARSRNGHELSQCRLTMCNCGKMVLTKSLELHQQRECRNKTVFCRLNCGASMPSHQRERHERHECVRRIATCVNCGCVRHAADMNVHLATECELHQAKAAVSHAIVAAYSPSLVSSPPKFNATAICGPPIASIRSANTKPPGRPSASTASAAAGLTMNPVVPIGGAAPSMPGLVRSDASFPEKQKLEMMRVKVLARKAASTAPSDAETKGRSVSDISSIRPSDEVHPLRSASTTTGGAAEAALSVTSGTSSSGQKMSPIRKKMMARLSGPPPPQVPDDGASIVSPREDEVLVAAVSTEASTRPHGVDDQVEELDREFFGSVAKE</sequence>
<dbReference type="Proteomes" id="UP000019132">
    <property type="component" value="Unassembled WGS sequence"/>
</dbReference>
<accession>K3WXK4</accession>
<protein>
    <recommendedName>
        <fullName evidence="6">TRAF-type domain-containing protein</fullName>
    </recommendedName>
</protein>
<proteinExistence type="predicted"/>
<dbReference type="HOGENOM" id="CLU_419514_0_0_1"/>
<feature type="compositionally biased region" description="Polar residues" evidence="5">
    <location>
        <begin position="138"/>
        <end position="152"/>
    </location>
</feature>
<keyword evidence="2 4" id="KW-0863">Zinc-finger</keyword>
<dbReference type="AlphaFoldDB" id="K3WXK4"/>
<feature type="zinc finger region" description="TRAF-type" evidence="4">
    <location>
        <begin position="362"/>
        <end position="407"/>
    </location>
</feature>
<feature type="region of interest" description="Disordered" evidence="5">
    <location>
        <begin position="527"/>
        <end position="586"/>
    </location>
</feature>
<organism evidence="7 8">
    <name type="scientific">Globisporangium ultimum (strain ATCC 200006 / CBS 805.95 / DAOM BR144)</name>
    <name type="common">Pythium ultimum</name>
    <dbReference type="NCBI Taxonomy" id="431595"/>
    <lineage>
        <taxon>Eukaryota</taxon>
        <taxon>Sar</taxon>
        <taxon>Stramenopiles</taxon>
        <taxon>Oomycota</taxon>
        <taxon>Peronosporomycetes</taxon>
        <taxon>Pythiales</taxon>
        <taxon>Pythiaceae</taxon>
        <taxon>Globisporangium</taxon>
    </lineage>
</organism>
<dbReference type="EMBL" id="GL376615">
    <property type="status" value="NOT_ANNOTATED_CDS"/>
    <property type="molecule type" value="Genomic_DNA"/>
</dbReference>
<evidence type="ECO:0000256" key="4">
    <source>
        <dbReference type="PROSITE-ProRule" id="PRU00207"/>
    </source>
</evidence>